<dbReference type="Pfam" id="PF18354">
    <property type="entry name" value="SH3_18"/>
    <property type="match status" value="1"/>
</dbReference>
<feature type="domain" description="CarS SH3" evidence="1">
    <location>
        <begin position="1"/>
        <end position="85"/>
    </location>
</feature>
<dbReference type="AlphaFoldDB" id="A0A7D4XGN2"/>
<protein>
    <submittedName>
        <fullName evidence="2">Carotenogenesis protein CarS</fullName>
    </submittedName>
</protein>
<name>A0A7D4XGN2_9BACT</name>
<evidence type="ECO:0000259" key="1">
    <source>
        <dbReference type="Pfam" id="PF18354"/>
    </source>
</evidence>
<sequence length="111" mass="12509">MSQDPSLIIVEDVEGAPVRMGETVKIVSASADGSMNRHFLGRTGIVVALVFDEPRLQFPHDPLIQVRVDDIGEDLFFPEELELAPEWARRRLSELRQSTREADKRGAERVP</sequence>
<reference evidence="2" key="1">
    <citation type="journal article" date="2020" name="Molecules">
        <title>2-Hydroxysorangiadenosine: Structure and Biosynthesis of a Myxobacterial Sesquiterpene-Nucleoside.</title>
        <authorList>
            <person name="Okoth D.A."/>
            <person name="Hug J.J."/>
            <person name="Garcia R."/>
            <person name="Sproer C."/>
            <person name="Overmann J."/>
            <person name="Muller R."/>
        </authorList>
    </citation>
    <scope>NUCLEOTIDE SEQUENCE</scope>
    <source>
        <strain evidence="2">MCy10943</strain>
    </source>
</reference>
<dbReference type="InterPro" id="IPR041199">
    <property type="entry name" value="CarS_SH3"/>
</dbReference>
<accession>A0A7D4XGN2</accession>
<dbReference type="EMBL" id="MT520812">
    <property type="protein sequence ID" value="QKW93687.1"/>
    <property type="molecule type" value="Genomic_DNA"/>
</dbReference>
<proteinExistence type="predicted"/>
<organism evidence="2">
    <name type="scientific">Vitiosangium cumulatum</name>
    <dbReference type="NCBI Taxonomy" id="1867796"/>
    <lineage>
        <taxon>Bacteria</taxon>
        <taxon>Pseudomonadati</taxon>
        <taxon>Myxococcota</taxon>
        <taxon>Myxococcia</taxon>
        <taxon>Myxococcales</taxon>
        <taxon>Cystobacterineae</taxon>
        <taxon>Archangiaceae</taxon>
        <taxon>Vitiosangium</taxon>
    </lineage>
</organism>
<dbReference type="Gene3D" id="2.30.30.630">
    <property type="match status" value="1"/>
</dbReference>
<evidence type="ECO:0000313" key="2">
    <source>
        <dbReference type="EMBL" id="QKW93687.1"/>
    </source>
</evidence>